<dbReference type="RefSeq" id="WP_090851714.1">
    <property type="nucleotide sequence ID" value="NZ_FNJU01000003.1"/>
</dbReference>
<dbReference type="Gene3D" id="3.30.1490.330">
    <property type="match status" value="1"/>
</dbReference>
<evidence type="ECO:0000256" key="5">
    <source>
        <dbReference type="ARBA" id="ARBA00022842"/>
    </source>
</evidence>
<evidence type="ECO:0000256" key="4">
    <source>
        <dbReference type="ARBA" id="ARBA00022840"/>
    </source>
</evidence>
<keyword evidence="5" id="KW-0460">Magnesium</keyword>
<proteinExistence type="predicted"/>
<dbReference type="InterPro" id="IPR005494">
    <property type="entry name" value="GSPS_pre-ATP-grasp-like_dom"/>
</dbReference>
<dbReference type="AlphaFoldDB" id="A0A1H0SUG0"/>
<dbReference type="SUPFAM" id="SSF52440">
    <property type="entry name" value="PreATP-grasp domain"/>
    <property type="match status" value="1"/>
</dbReference>
<dbReference type="InterPro" id="IPR016185">
    <property type="entry name" value="PreATP-grasp_dom_sf"/>
</dbReference>
<gene>
    <name evidence="7" type="ORF">SAMN05216565_103122</name>
</gene>
<evidence type="ECO:0000256" key="3">
    <source>
        <dbReference type="ARBA" id="ARBA00022741"/>
    </source>
</evidence>
<keyword evidence="2" id="KW-0479">Metal-binding</keyword>
<name>A0A1H0SUG0_9BACI</name>
<dbReference type="GO" id="GO:0046872">
    <property type="term" value="F:metal ion binding"/>
    <property type="evidence" value="ECO:0007669"/>
    <property type="project" value="UniProtKB-KW"/>
</dbReference>
<dbReference type="Proteomes" id="UP000199159">
    <property type="component" value="Unassembled WGS sequence"/>
</dbReference>
<dbReference type="EMBL" id="FNJU01000003">
    <property type="protein sequence ID" value="SDP45324.1"/>
    <property type="molecule type" value="Genomic_DNA"/>
</dbReference>
<evidence type="ECO:0000256" key="2">
    <source>
        <dbReference type="ARBA" id="ARBA00022723"/>
    </source>
</evidence>
<protein>
    <submittedName>
        <fullName evidence="7">Glutathionylspermidine synthase</fullName>
    </submittedName>
</protein>
<evidence type="ECO:0000313" key="7">
    <source>
        <dbReference type="EMBL" id="SDP45324.1"/>
    </source>
</evidence>
<evidence type="ECO:0000259" key="6">
    <source>
        <dbReference type="Pfam" id="PF03738"/>
    </source>
</evidence>
<accession>A0A1H0SUG0</accession>
<evidence type="ECO:0000313" key="8">
    <source>
        <dbReference type="Proteomes" id="UP000199159"/>
    </source>
</evidence>
<dbReference type="GO" id="GO:0005524">
    <property type="term" value="F:ATP binding"/>
    <property type="evidence" value="ECO:0007669"/>
    <property type="project" value="UniProtKB-KW"/>
</dbReference>
<feature type="domain" description="Glutathionylspermidine synthase pre-ATP-grasp-like" evidence="6">
    <location>
        <begin position="64"/>
        <end position="410"/>
    </location>
</feature>
<keyword evidence="1" id="KW-0436">Ligase</keyword>
<dbReference type="OrthoDB" id="9765517at2"/>
<keyword evidence="8" id="KW-1185">Reference proteome</keyword>
<dbReference type="Pfam" id="PF03738">
    <property type="entry name" value="GSP_synth"/>
    <property type="match status" value="1"/>
</dbReference>
<reference evidence="8" key="1">
    <citation type="submission" date="2016-10" db="EMBL/GenBank/DDBJ databases">
        <authorList>
            <person name="Varghese N."/>
            <person name="Submissions S."/>
        </authorList>
    </citation>
    <scope>NUCLEOTIDE SEQUENCE [LARGE SCALE GENOMIC DNA]</scope>
    <source>
        <strain evidence="8">IBRC-M10078</strain>
    </source>
</reference>
<keyword evidence="3" id="KW-0547">Nucleotide-binding</keyword>
<sequence>MDISEHKRNREQFYSKLPNYWPDLYGIEYSLFDIKMVNEQFSFETREFAKKAGHIFFKTAQLLQSNLISDDTLLQMGYPKETLSLIRLRRSPFPTVISRFDSVIVNGKHKLLEFNADTPTFIYELFKVNEHICQEFNCKNPNEYEEARLKTAINRAISSATSRLGKPSPNIVFTSHSDNIEDRQTVLYLKELTVSPSQYVSLDQLRIIKGEALLDPNGNVIDILYRQTFPIESLILDQDPTTNDKVGEQLLELVDEHKLLILNPPSAFLMQNKAMMSVIWGLHEESSPFFTEEEHGWIEDHFLPTYLEPDRFIEEKIKYVKKPVFGREGDTIEIFDEAGTKIEEDHNKSYTNYIAVYQQFVDLPTTTIRTEAGEQQGHYMIGTFLLNGSPSAFGFRVGQQITNNLSYFLPVGYEK</sequence>
<dbReference type="STRING" id="930152.SAMN05216565_103122"/>
<dbReference type="SUPFAM" id="SSF56059">
    <property type="entry name" value="Glutathione synthetase ATP-binding domain-like"/>
    <property type="match status" value="1"/>
</dbReference>
<organism evidence="7 8">
    <name type="scientific">Litchfieldia salsa</name>
    <dbReference type="NCBI Taxonomy" id="930152"/>
    <lineage>
        <taxon>Bacteria</taxon>
        <taxon>Bacillati</taxon>
        <taxon>Bacillota</taxon>
        <taxon>Bacilli</taxon>
        <taxon>Bacillales</taxon>
        <taxon>Bacillaceae</taxon>
        <taxon>Litchfieldia</taxon>
    </lineage>
</organism>
<dbReference type="GO" id="GO:0016874">
    <property type="term" value="F:ligase activity"/>
    <property type="evidence" value="ECO:0007669"/>
    <property type="project" value="UniProtKB-KW"/>
</dbReference>
<evidence type="ECO:0000256" key="1">
    <source>
        <dbReference type="ARBA" id="ARBA00022598"/>
    </source>
</evidence>
<keyword evidence="4" id="KW-0067">ATP-binding</keyword>